<organism evidence="1 2">
    <name type="scientific">Tenacibaculum skagerrakense</name>
    <dbReference type="NCBI Taxonomy" id="186571"/>
    <lineage>
        <taxon>Bacteria</taxon>
        <taxon>Pseudomonadati</taxon>
        <taxon>Bacteroidota</taxon>
        <taxon>Flavobacteriia</taxon>
        <taxon>Flavobacteriales</taxon>
        <taxon>Flavobacteriaceae</taxon>
        <taxon>Tenacibaculum</taxon>
    </lineage>
</organism>
<dbReference type="Proteomes" id="UP000294564">
    <property type="component" value="Unassembled WGS sequence"/>
</dbReference>
<evidence type="ECO:0000313" key="1">
    <source>
        <dbReference type="EMBL" id="TCP24830.1"/>
    </source>
</evidence>
<sequence length="48" mass="5787">FYLNDEFAMEEDILNIQWNDNEKIYEISLIGSDEQIKICWNGNTFEIK</sequence>
<feature type="non-terminal residue" evidence="1">
    <location>
        <position position="1"/>
    </location>
</feature>
<dbReference type="AlphaFoldDB" id="A0A4R2NSH0"/>
<keyword evidence="2" id="KW-1185">Reference proteome</keyword>
<gene>
    <name evidence="1" type="ORF">EV195_105261</name>
</gene>
<protein>
    <submittedName>
        <fullName evidence="1">Uncharacterized protein</fullName>
    </submittedName>
</protein>
<proteinExistence type="predicted"/>
<accession>A0A4R2NSH0</accession>
<reference evidence="1 2" key="1">
    <citation type="submission" date="2019-03" db="EMBL/GenBank/DDBJ databases">
        <title>Genomic Encyclopedia of Type Strains, Phase IV (KMG-IV): sequencing the most valuable type-strain genomes for metagenomic binning, comparative biology and taxonomic classification.</title>
        <authorList>
            <person name="Goeker M."/>
        </authorList>
    </citation>
    <scope>NUCLEOTIDE SEQUENCE [LARGE SCALE GENOMIC DNA]</scope>
    <source>
        <strain evidence="1 2">DSM 14836</strain>
    </source>
</reference>
<evidence type="ECO:0000313" key="2">
    <source>
        <dbReference type="Proteomes" id="UP000294564"/>
    </source>
</evidence>
<comment type="caution">
    <text evidence="1">The sequence shown here is derived from an EMBL/GenBank/DDBJ whole genome shotgun (WGS) entry which is preliminary data.</text>
</comment>
<dbReference type="EMBL" id="SLXM01000005">
    <property type="protein sequence ID" value="TCP24830.1"/>
    <property type="molecule type" value="Genomic_DNA"/>
</dbReference>
<name>A0A4R2NSH0_9FLAO</name>